<organism evidence="2 3">
    <name type="scientific">Malassezia cuniculi</name>
    <dbReference type="NCBI Taxonomy" id="948313"/>
    <lineage>
        <taxon>Eukaryota</taxon>
        <taxon>Fungi</taxon>
        <taxon>Dikarya</taxon>
        <taxon>Basidiomycota</taxon>
        <taxon>Ustilaginomycotina</taxon>
        <taxon>Malasseziomycetes</taxon>
        <taxon>Malasseziales</taxon>
        <taxon>Malasseziaceae</taxon>
        <taxon>Malassezia</taxon>
    </lineage>
</organism>
<name>A0AAF0ETD0_9BASI</name>
<dbReference type="EMBL" id="CP119881">
    <property type="protein sequence ID" value="WFD36430.1"/>
    <property type="molecule type" value="Genomic_DNA"/>
</dbReference>
<keyword evidence="3" id="KW-1185">Reference proteome</keyword>
<evidence type="ECO:0000256" key="1">
    <source>
        <dbReference type="SAM" id="MobiDB-lite"/>
    </source>
</evidence>
<dbReference type="PANTHER" id="PTHR47766">
    <property type="entry name" value="PROTEIN EFR3"/>
    <property type="match status" value="1"/>
</dbReference>
<dbReference type="GO" id="GO:0072659">
    <property type="term" value="P:protein localization to plasma membrane"/>
    <property type="evidence" value="ECO:0007669"/>
    <property type="project" value="InterPro"/>
</dbReference>
<proteinExistence type="predicted"/>
<protein>
    <submittedName>
        <fullName evidence="2">Plasma membrane localization protein</fullName>
    </submittedName>
</protein>
<feature type="compositionally biased region" description="Polar residues" evidence="1">
    <location>
        <begin position="738"/>
        <end position="754"/>
    </location>
</feature>
<dbReference type="AlphaFoldDB" id="A0AAF0ETD0"/>
<sequence>MKFLPKSHHKKLFDDCYPPPKALDATAPEYRPNSNELSRLCYYALNKPAKLAKVGALLIARSAQDSRAISGSSNLRPKAGLMLTLSILQELADTSSEGHSYLAQPVLNVLTDTFRAAAPDSGSGGWEFDLITRATAMFVTYVSGLPAEVLDVDANVQRAVASGIEDMRLISGLRVEERVIPATDYTRLVALYGLDGMIRAPALYTSQYCHIIPRAIPVLLLNLSPLYVTLKTAQHAAASTAPTASPIPFPTVGTEPTIEQLAQISATLLRHAVQGASFAQLRAITSAVIDFVSEANLWNESTWVAWLLTQILRWGQSMSRYVVPLTCVDTMSSSDSRQGPVLMVAVRAMLSSETSLAGLNMRELLDKYTTVLLERVQRNPSDPAITPIIQTIGSFGTGAGGDQAGVIVRDIHLTLAALQKGTGRYSELTPIQRNNSIRALLYALVSIVRTRSTEERTRLSLSSWEPSIVVLTSSDAAVRYTYLSALEVFITVELGSGNLNDVMRTLHKYAAAIFVLLSAGITSAATTAADIQCLSGVRKTEPLVSVPSDFVGAAATLDELYERMPVAAVMATIPPLIALDRLVMDGTHSATDFGIVQRRAACRQLFGHVLAKLGAVSNSRDIVNYADARIRNFVGDLRLSAPQLPAEFGPAQPLSDFAALNAELGPACEDVNEIAELIAAVPQLQNSVPGGQSVQTWVLREWSVAKAFGEAHPGAAQVQRPASVAQIRPGGAHARGFSISSARTAPRSTLQRDPSISVGQLRSVLLGRQGNTTVGGLPSSATTTSIPGHLADQSFDTLGTDARSTATVRVRRRARSIHGEDILSRHRSVISMLDRYGTADSVEPTAAAV</sequence>
<dbReference type="Proteomes" id="UP001219933">
    <property type="component" value="Chromosome 5"/>
</dbReference>
<gene>
    <name evidence="2" type="primary">EFR3</name>
    <name evidence="2" type="ORF">MCUN1_003309</name>
</gene>
<dbReference type="PANTHER" id="PTHR47766:SF1">
    <property type="entry name" value="PROTEIN EFR3"/>
    <property type="match status" value="1"/>
</dbReference>
<evidence type="ECO:0000313" key="3">
    <source>
        <dbReference type="Proteomes" id="UP001219933"/>
    </source>
</evidence>
<feature type="region of interest" description="Disordered" evidence="1">
    <location>
        <begin position="735"/>
        <end position="754"/>
    </location>
</feature>
<accession>A0AAF0ETD0</accession>
<reference evidence="2" key="1">
    <citation type="submission" date="2023-03" db="EMBL/GenBank/DDBJ databases">
        <title>Mating type loci evolution in Malassezia.</title>
        <authorList>
            <person name="Coelho M.A."/>
        </authorList>
    </citation>
    <scope>NUCLEOTIDE SEQUENCE</scope>
    <source>
        <strain evidence="2">CBS 11721</strain>
    </source>
</reference>
<dbReference type="InterPro" id="IPR039786">
    <property type="entry name" value="EFR3"/>
</dbReference>
<evidence type="ECO:0000313" key="2">
    <source>
        <dbReference type="EMBL" id="WFD36430.1"/>
    </source>
</evidence>